<dbReference type="SMART" id="SM00073">
    <property type="entry name" value="HPT"/>
    <property type="match status" value="1"/>
</dbReference>
<dbReference type="EMBL" id="WNKY01000066">
    <property type="protein sequence ID" value="MTV41714.1"/>
    <property type="molecule type" value="Genomic_DNA"/>
</dbReference>
<dbReference type="InterPro" id="IPR011006">
    <property type="entry name" value="CheY-like_superfamily"/>
</dbReference>
<dbReference type="PANTHER" id="PTHR45339:SF1">
    <property type="entry name" value="HYBRID SIGNAL TRANSDUCTION HISTIDINE KINASE J"/>
    <property type="match status" value="1"/>
</dbReference>
<evidence type="ECO:0000256" key="21">
    <source>
        <dbReference type="PROSITE-ProRule" id="PRU00169"/>
    </source>
</evidence>
<evidence type="ECO:0000256" key="15">
    <source>
        <dbReference type="ARBA" id="ARBA00023136"/>
    </source>
</evidence>
<dbReference type="Proteomes" id="UP000475582">
    <property type="component" value="Unassembled WGS sequence"/>
</dbReference>
<dbReference type="InterPro" id="IPR001789">
    <property type="entry name" value="Sig_transdc_resp-reg_receiver"/>
</dbReference>
<keyword evidence="15 23" id="KW-0472">Membrane</keyword>
<keyword evidence="9" id="KW-0547">Nucleotide-binding</keyword>
<dbReference type="Pfam" id="PF17152">
    <property type="entry name" value="CHASE8"/>
    <property type="match status" value="1"/>
</dbReference>
<dbReference type="Pfam" id="PF00072">
    <property type="entry name" value="Response_reg"/>
    <property type="match status" value="2"/>
</dbReference>
<dbReference type="PROSITE" id="PS50109">
    <property type="entry name" value="HIS_KIN"/>
    <property type="match status" value="1"/>
</dbReference>
<dbReference type="GO" id="GO:0000155">
    <property type="term" value="F:phosphorelay sensor kinase activity"/>
    <property type="evidence" value="ECO:0007669"/>
    <property type="project" value="InterPro"/>
</dbReference>
<evidence type="ECO:0000313" key="28">
    <source>
        <dbReference type="EMBL" id="MTV41714.1"/>
    </source>
</evidence>
<organism evidence="28 29">
    <name type="scientific">Duganella radicis</name>
    <dbReference type="NCBI Taxonomy" id="551988"/>
    <lineage>
        <taxon>Bacteria</taxon>
        <taxon>Pseudomonadati</taxon>
        <taxon>Pseudomonadota</taxon>
        <taxon>Betaproteobacteria</taxon>
        <taxon>Burkholderiales</taxon>
        <taxon>Oxalobacteraceae</taxon>
        <taxon>Telluria group</taxon>
        <taxon>Duganella</taxon>
    </lineage>
</organism>
<dbReference type="PROSITE" id="PS50885">
    <property type="entry name" value="HAMP"/>
    <property type="match status" value="1"/>
</dbReference>
<dbReference type="Pfam" id="PF00672">
    <property type="entry name" value="HAMP"/>
    <property type="match status" value="1"/>
</dbReference>
<evidence type="ECO:0000256" key="22">
    <source>
        <dbReference type="SAM" id="MobiDB-lite"/>
    </source>
</evidence>
<accession>A0A6L6PSA1</accession>
<dbReference type="InterPro" id="IPR003594">
    <property type="entry name" value="HATPase_dom"/>
</dbReference>
<proteinExistence type="predicted"/>
<feature type="domain" description="Response regulatory" evidence="25">
    <location>
        <begin position="708"/>
        <end position="828"/>
    </location>
</feature>
<keyword evidence="8" id="KW-0732">Signal</keyword>
<evidence type="ECO:0000256" key="1">
    <source>
        <dbReference type="ARBA" id="ARBA00000085"/>
    </source>
</evidence>
<dbReference type="CDD" id="cd16922">
    <property type="entry name" value="HATPase_EvgS-ArcB-TorS-like"/>
    <property type="match status" value="1"/>
</dbReference>
<dbReference type="SUPFAM" id="SSF55874">
    <property type="entry name" value="ATPase domain of HSP90 chaperone/DNA topoisomerase II/histidine kinase"/>
    <property type="match status" value="1"/>
</dbReference>
<dbReference type="SUPFAM" id="SSF47384">
    <property type="entry name" value="Homodimeric domain of signal transducing histidine kinase"/>
    <property type="match status" value="1"/>
</dbReference>
<dbReference type="SUPFAM" id="SSF47226">
    <property type="entry name" value="Histidine-containing phosphotransfer domain, HPT domain"/>
    <property type="match status" value="1"/>
</dbReference>
<name>A0A6L6PSA1_9BURK</name>
<dbReference type="InterPro" id="IPR033417">
    <property type="entry name" value="CHASE8"/>
</dbReference>
<feature type="domain" description="HAMP" evidence="26">
    <location>
        <begin position="193"/>
        <end position="245"/>
    </location>
</feature>
<evidence type="ECO:0000256" key="13">
    <source>
        <dbReference type="ARBA" id="ARBA00023012"/>
    </source>
</evidence>
<dbReference type="CDD" id="cd00082">
    <property type="entry name" value="HisKA"/>
    <property type="match status" value="1"/>
</dbReference>
<dbReference type="FunFam" id="1.10.287.130:FF:000002">
    <property type="entry name" value="Two-component osmosensing histidine kinase"/>
    <property type="match status" value="1"/>
</dbReference>
<dbReference type="GO" id="GO:0005524">
    <property type="term" value="F:ATP binding"/>
    <property type="evidence" value="ECO:0007669"/>
    <property type="project" value="UniProtKB-KW"/>
</dbReference>
<dbReference type="GO" id="GO:0005886">
    <property type="term" value="C:plasma membrane"/>
    <property type="evidence" value="ECO:0007669"/>
    <property type="project" value="UniProtKB-SubCell"/>
</dbReference>
<feature type="domain" description="Histidine kinase" evidence="24">
    <location>
        <begin position="285"/>
        <end position="506"/>
    </location>
</feature>
<dbReference type="AlphaFoldDB" id="A0A6L6PSA1"/>
<dbReference type="Pfam" id="PF01627">
    <property type="entry name" value="Hpt"/>
    <property type="match status" value="1"/>
</dbReference>
<dbReference type="Gene3D" id="3.30.565.10">
    <property type="entry name" value="Histidine kinase-like ATPase, C-terminal domain"/>
    <property type="match status" value="1"/>
</dbReference>
<dbReference type="SMART" id="SM00304">
    <property type="entry name" value="HAMP"/>
    <property type="match status" value="1"/>
</dbReference>
<evidence type="ECO:0000256" key="16">
    <source>
        <dbReference type="ARBA" id="ARBA00058004"/>
    </source>
</evidence>
<dbReference type="InterPro" id="IPR008207">
    <property type="entry name" value="Sig_transdc_His_kin_Hpt_dom"/>
</dbReference>
<evidence type="ECO:0000256" key="7">
    <source>
        <dbReference type="ARBA" id="ARBA00022692"/>
    </source>
</evidence>
<keyword evidence="10" id="KW-0418">Kinase</keyword>
<evidence type="ECO:0000256" key="11">
    <source>
        <dbReference type="ARBA" id="ARBA00022840"/>
    </source>
</evidence>
<dbReference type="SUPFAM" id="SSF52172">
    <property type="entry name" value="CheY-like"/>
    <property type="match status" value="2"/>
</dbReference>
<evidence type="ECO:0000256" key="17">
    <source>
        <dbReference type="ARBA" id="ARBA00064003"/>
    </source>
</evidence>
<evidence type="ECO:0000256" key="18">
    <source>
        <dbReference type="ARBA" id="ARBA00068150"/>
    </source>
</evidence>
<gene>
    <name evidence="28" type="ORF">GM676_29605</name>
</gene>
<dbReference type="SMART" id="SM00387">
    <property type="entry name" value="HATPase_c"/>
    <property type="match status" value="1"/>
</dbReference>
<dbReference type="FunFam" id="3.30.565.10:FF:000010">
    <property type="entry name" value="Sensor histidine kinase RcsC"/>
    <property type="match status" value="1"/>
</dbReference>
<sequence>MFNQERSGLSHKLTLMSVLSTGSALLLVFVVFAATSVLSHSEEARQQLSSLAAVLGNNSKTALLYADRKQAGQTLASLAAEDDILQAALYDSEGQLLARYLSPRLPSGQAGPDTLTAPLDAAEVHSERSGLPWAPALRVYRVLRHGGDTAGVVMVEGAQTRMWLDILKNLGAAMVAAALSFMMALLTAARFKGSIAEPVGKLMAAAQQVSRGQVTPRIVHQRHDELGALIDSFNDMLAQVEGRDAALAQYRDQLERQVSVRTEQLEKAKNAAEAASQAKSAFLATMSHEIRTPMNGVLGMTELLLATRLTEQQRHYTSMVKRSGEHLLVIINDILDFSKIEAGKLTVEYIHFNFRDLLDDIDNVFSPQAQAKGLRLEFDIAHNIPLSICGDPNRLRQVIFNLLGNAIKFTDAGQITVRVMVAQEEAQSVGLRFEVHDTGIGVSSESRARIFDSFSQADGSTTRKHGGTGLGLAISKQLVELMGGVIGVDHALTQGSVFWFAVNFDKRRVDSDDPSTATQGIRALIVDENPASRAALERQLAAWRIACASAAATDALPRLRQAAADGRAYDVVLLDMELPRTSGLALAAAIRSEAALAAPRLLLLSTERNAADRVQQREAGVAFQLIKPPRECDLHDAVITPLRGREARPAADSSAPHAAGPDVRTAGEPYGGTRAVAASTALSAAVASAAPPVSTLSTGTARGRKRRKVLLAEDNPVNVEVASAMLEGLGLDVSRACNGEEALHSVQADDFDLILMDCQMPVMDGFAATTEIRRHEQQRGRARSMPIIAITANALQGDRESCLAAGMDDYLSKPFTQQALGQTLSRWISLPRVAPPPAEAPQQDDIINLQALENIRALSPANGAALLERVLQAFLRDTPAHLHSMRQAIAGNDAEQLRKAAHSLKSSSANVGAHALSQRSKELEQLARTDTTAGAAALLADMEHSFQAARQALGALLEKET</sequence>
<dbReference type="InterPro" id="IPR005467">
    <property type="entry name" value="His_kinase_dom"/>
</dbReference>
<dbReference type="RefSeq" id="WP_155468091.1">
    <property type="nucleotide sequence ID" value="NZ_WNKY01000066.1"/>
</dbReference>
<evidence type="ECO:0000256" key="5">
    <source>
        <dbReference type="ARBA" id="ARBA00022553"/>
    </source>
</evidence>
<dbReference type="PRINTS" id="PR00344">
    <property type="entry name" value="BCTRLSENSOR"/>
</dbReference>
<dbReference type="Pfam" id="PF00512">
    <property type="entry name" value="HisKA"/>
    <property type="match status" value="1"/>
</dbReference>
<dbReference type="InterPro" id="IPR003660">
    <property type="entry name" value="HAMP_dom"/>
</dbReference>
<feature type="modified residue" description="Phosphohistidine" evidence="20">
    <location>
        <position position="902"/>
    </location>
</feature>
<dbReference type="PROSITE" id="PS50110">
    <property type="entry name" value="RESPONSE_REGULATORY"/>
    <property type="match status" value="2"/>
</dbReference>
<evidence type="ECO:0000256" key="3">
    <source>
        <dbReference type="ARBA" id="ARBA00012438"/>
    </source>
</evidence>
<dbReference type="EC" id="2.7.13.3" evidence="3"/>
<evidence type="ECO:0000256" key="4">
    <source>
        <dbReference type="ARBA" id="ARBA00022475"/>
    </source>
</evidence>
<dbReference type="Gene3D" id="6.10.340.10">
    <property type="match status" value="1"/>
</dbReference>
<evidence type="ECO:0000256" key="6">
    <source>
        <dbReference type="ARBA" id="ARBA00022679"/>
    </source>
</evidence>
<evidence type="ECO:0000256" key="9">
    <source>
        <dbReference type="ARBA" id="ARBA00022741"/>
    </source>
</evidence>
<protein>
    <recommendedName>
        <fullName evidence="18">Sensory/regulatory protein RpfC</fullName>
        <ecNumber evidence="3">2.7.13.3</ecNumber>
    </recommendedName>
    <alternativeName>
        <fullName evidence="19">Virulence sensor protein BvgS</fullName>
    </alternativeName>
</protein>
<feature type="domain" description="Response regulatory" evidence="25">
    <location>
        <begin position="522"/>
        <end position="642"/>
    </location>
</feature>
<keyword evidence="29" id="KW-1185">Reference proteome</keyword>
<dbReference type="CDD" id="cd17546">
    <property type="entry name" value="REC_hyHK_CKI1_RcsC-like"/>
    <property type="match status" value="1"/>
</dbReference>
<evidence type="ECO:0000256" key="19">
    <source>
        <dbReference type="ARBA" id="ARBA00070152"/>
    </source>
</evidence>
<keyword evidence="11" id="KW-0067">ATP-binding</keyword>
<dbReference type="SMART" id="SM00448">
    <property type="entry name" value="REC"/>
    <property type="match status" value="2"/>
</dbReference>
<evidence type="ECO:0000259" key="27">
    <source>
        <dbReference type="PROSITE" id="PS50894"/>
    </source>
</evidence>
<evidence type="ECO:0000256" key="8">
    <source>
        <dbReference type="ARBA" id="ARBA00022729"/>
    </source>
</evidence>
<evidence type="ECO:0000259" key="24">
    <source>
        <dbReference type="PROSITE" id="PS50109"/>
    </source>
</evidence>
<keyword evidence="6" id="KW-0808">Transferase</keyword>
<keyword evidence="12 23" id="KW-1133">Transmembrane helix</keyword>
<dbReference type="InterPro" id="IPR003661">
    <property type="entry name" value="HisK_dim/P_dom"/>
</dbReference>
<dbReference type="InterPro" id="IPR036097">
    <property type="entry name" value="HisK_dim/P_sf"/>
</dbReference>
<feature type="modified residue" description="4-aspartylphosphate" evidence="21">
    <location>
        <position position="575"/>
    </location>
</feature>
<keyword evidence="7 23" id="KW-0812">Transmembrane</keyword>
<dbReference type="CDD" id="cd00156">
    <property type="entry name" value="REC"/>
    <property type="match status" value="1"/>
</dbReference>
<dbReference type="InterPro" id="IPR004358">
    <property type="entry name" value="Sig_transdc_His_kin-like_C"/>
</dbReference>
<dbReference type="InterPro" id="IPR036890">
    <property type="entry name" value="HATPase_C_sf"/>
</dbReference>
<evidence type="ECO:0000259" key="26">
    <source>
        <dbReference type="PROSITE" id="PS50885"/>
    </source>
</evidence>
<comment type="subunit">
    <text evidence="17">At low DSF concentrations, interacts with RpfF.</text>
</comment>
<dbReference type="PANTHER" id="PTHR45339">
    <property type="entry name" value="HYBRID SIGNAL TRANSDUCTION HISTIDINE KINASE J"/>
    <property type="match status" value="1"/>
</dbReference>
<comment type="function">
    <text evidence="16">Member of the two-component regulatory system BvgS/BvgA. Phosphorylates BvgA via a four-step phosphorelay in response to environmental signals.</text>
</comment>
<dbReference type="CDD" id="cd00088">
    <property type="entry name" value="HPT"/>
    <property type="match status" value="1"/>
</dbReference>
<evidence type="ECO:0000256" key="23">
    <source>
        <dbReference type="SAM" id="Phobius"/>
    </source>
</evidence>
<dbReference type="Gene3D" id="1.20.120.160">
    <property type="entry name" value="HPT domain"/>
    <property type="match status" value="1"/>
</dbReference>
<keyword evidence="5 21" id="KW-0597">Phosphoprotein</keyword>
<dbReference type="Pfam" id="PF02518">
    <property type="entry name" value="HATPase_c"/>
    <property type="match status" value="1"/>
</dbReference>
<dbReference type="OrthoDB" id="5290456at2"/>
<evidence type="ECO:0000259" key="25">
    <source>
        <dbReference type="PROSITE" id="PS50110"/>
    </source>
</evidence>
<evidence type="ECO:0000256" key="10">
    <source>
        <dbReference type="ARBA" id="ARBA00022777"/>
    </source>
</evidence>
<comment type="catalytic activity">
    <reaction evidence="1">
        <text>ATP + protein L-histidine = ADP + protein N-phospho-L-histidine.</text>
        <dbReference type="EC" id="2.7.13.3"/>
    </reaction>
</comment>
<evidence type="ECO:0000256" key="20">
    <source>
        <dbReference type="PROSITE-ProRule" id="PRU00110"/>
    </source>
</evidence>
<dbReference type="Gene3D" id="1.10.287.130">
    <property type="match status" value="1"/>
</dbReference>
<dbReference type="Gene3D" id="3.40.50.2300">
    <property type="match status" value="2"/>
</dbReference>
<feature type="transmembrane region" description="Helical" evidence="23">
    <location>
        <begin position="170"/>
        <end position="189"/>
    </location>
</feature>
<feature type="domain" description="HPt" evidence="27">
    <location>
        <begin position="863"/>
        <end position="956"/>
    </location>
</feature>
<dbReference type="PROSITE" id="PS50894">
    <property type="entry name" value="HPT"/>
    <property type="match status" value="1"/>
</dbReference>
<dbReference type="SUPFAM" id="SSF158472">
    <property type="entry name" value="HAMP domain-like"/>
    <property type="match status" value="1"/>
</dbReference>
<comment type="caution">
    <text evidence="28">The sequence shown here is derived from an EMBL/GenBank/DDBJ whole genome shotgun (WGS) entry which is preliminary data.</text>
</comment>
<evidence type="ECO:0000256" key="14">
    <source>
        <dbReference type="ARBA" id="ARBA00023026"/>
    </source>
</evidence>
<comment type="subcellular location">
    <subcellularLocation>
        <location evidence="2">Cell membrane</location>
        <topology evidence="2">Multi-pass membrane protein</topology>
    </subcellularLocation>
</comment>
<keyword evidence="4" id="KW-1003">Cell membrane</keyword>
<feature type="modified residue" description="4-aspartylphosphate" evidence="21">
    <location>
        <position position="757"/>
    </location>
</feature>
<dbReference type="InterPro" id="IPR036641">
    <property type="entry name" value="HPT_dom_sf"/>
</dbReference>
<evidence type="ECO:0000313" key="29">
    <source>
        <dbReference type="Proteomes" id="UP000475582"/>
    </source>
</evidence>
<reference evidence="28 29" key="1">
    <citation type="submission" date="2019-11" db="EMBL/GenBank/DDBJ databases">
        <title>Type strains purchased from KCTC, JCM and DSMZ.</title>
        <authorList>
            <person name="Lu H."/>
        </authorList>
    </citation>
    <scope>NUCLEOTIDE SEQUENCE [LARGE SCALE GENOMIC DNA]</scope>
    <source>
        <strain evidence="28 29">KCTC 22382</strain>
    </source>
</reference>
<dbReference type="CDD" id="cd06225">
    <property type="entry name" value="HAMP"/>
    <property type="match status" value="1"/>
</dbReference>
<dbReference type="SMART" id="SM00388">
    <property type="entry name" value="HisKA"/>
    <property type="match status" value="1"/>
</dbReference>
<keyword evidence="14" id="KW-0843">Virulence</keyword>
<keyword evidence="13" id="KW-0902">Two-component regulatory system</keyword>
<evidence type="ECO:0000256" key="2">
    <source>
        <dbReference type="ARBA" id="ARBA00004651"/>
    </source>
</evidence>
<evidence type="ECO:0000256" key="12">
    <source>
        <dbReference type="ARBA" id="ARBA00022989"/>
    </source>
</evidence>
<feature type="transmembrane region" description="Helical" evidence="23">
    <location>
        <begin position="15"/>
        <end position="38"/>
    </location>
</feature>
<feature type="region of interest" description="Disordered" evidence="22">
    <location>
        <begin position="644"/>
        <end position="670"/>
    </location>
</feature>